<dbReference type="GO" id="GO:0030117">
    <property type="term" value="C:membrane coat"/>
    <property type="evidence" value="ECO:0007669"/>
    <property type="project" value="InterPro"/>
</dbReference>
<feature type="compositionally biased region" description="Low complexity" evidence="5">
    <location>
        <begin position="608"/>
        <end position="618"/>
    </location>
</feature>
<dbReference type="Proteomes" id="UP000639403">
    <property type="component" value="Unassembled WGS sequence"/>
</dbReference>
<name>A0A8H7P975_9APHY</name>
<keyword evidence="4" id="KW-0472">Membrane</keyword>
<feature type="compositionally biased region" description="Polar residues" evidence="5">
    <location>
        <begin position="619"/>
        <end position="637"/>
    </location>
</feature>
<dbReference type="EMBL" id="JADOXO010000015">
    <property type="protein sequence ID" value="KAF9819798.1"/>
    <property type="molecule type" value="Genomic_DNA"/>
</dbReference>
<feature type="region of interest" description="Disordered" evidence="5">
    <location>
        <begin position="607"/>
        <end position="688"/>
    </location>
</feature>
<evidence type="ECO:0000256" key="3">
    <source>
        <dbReference type="ARBA" id="ARBA00022927"/>
    </source>
</evidence>
<keyword evidence="3" id="KW-0653">Protein transport</keyword>
<dbReference type="GO" id="GO:0006886">
    <property type="term" value="P:intracellular protein transport"/>
    <property type="evidence" value="ECO:0007669"/>
    <property type="project" value="InterPro"/>
</dbReference>
<comment type="caution">
    <text evidence="7">The sequence shown here is derived from an EMBL/GenBank/DDBJ whole genome shotgun (WGS) entry which is preliminary data.</text>
</comment>
<keyword evidence="2" id="KW-0813">Transport</keyword>
<sequence length="852" mass="94869">MDVPFISSGAISRAHYALVRKVETAPSPQVADQYLLDEVDAVRDQLARSTLTLVCRWCLCYPSHPDPGQKQCKEYLIILLYCTTTVHSADIDLDFALHHAITLAESGKTVQDKRIGYLFCKEIMPLDHELQLMLVNTLRKDLESIDISRICLVLDNLIQSATEDVIPAIQSRLTDLLSHNSMHVRRRALLAFQRLSRYSPGILQGITSKLQKRLTDSDPVVVSAALTACSESNKAGLISADKYHVLLSRLLVCEWRNHPDPAKNPLLLKIINALHVISSTAALYQCFLALANTSPELLSAVQESRGRKFVEGIRGLLTSNEPNDIYLFVACLECLDSQLWAGTDSDVPVVLEEWEMERVMKLLDSDDRCIRQKTLRILQRIDTAIVEGYYSRILQGDLQLSHMHNTDETCKRLLEIIEVISSGDSELYVQHVKNILQAVEGDTAMELRHVLQDTVEELLVYIRDADISFRSGCIGSLFASVIAQDSQIGPTMMIVLVALVTEFLSLSPTSPMNLLVGISRRLSSYSVSIQDACLLCMIRLAAECDDVPTEVIDTVRKLLERSGRYIRRRCDQFINLSLHKRALRDIVSSARSTSLPDFLAALEAQAPSVTSSSNRSPSLHTAQSPERSVSRTSNPTQKLRYEAYEPPKPAPRLRRYSSSSSRASDDGSSKFVGESQDGLARTITPGDLALASRRDLETMSTGSPAPANTSLPVVQILDEDDSATRVDLIALDSPFVSEPMQPISAVLEASEPDFETVWNRLADHNARGWCEASIDAVVRRLQGVQRRLKVISEDQDPFKGELKILVLPSVAQDSRVAVLRLKASDDDSCLWRLRCQDDSLLKMIRGMLAESY</sequence>
<dbReference type="Pfam" id="PF01602">
    <property type="entry name" value="Adaptin_N"/>
    <property type="match status" value="1"/>
</dbReference>
<evidence type="ECO:0000256" key="5">
    <source>
        <dbReference type="SAM" id="MobiDB-lite"/>
    </source>
</evidence>
<protein>
    <recommendedName>
        <fullName evidence="6">Clathrin/coatomer adaptor adaptin-like N-terminal domain-containing protein</fullName>
    </recommendedName>
</protein>
<dbReference type="InterPro" id="IPR011989">
    <property type="entry name" value="ARM-like"/>
</dbReference>
<dbReference type="InterPro" id="IPR016024">
    <property type="entry name" value="ARM-type_fold"/>
</dbReference>
<evidence type="ECO:0000313" key="7">
    <source>
        <dbReference type="EMBL" id="KAF9819798.1"/>
    </source>
</evidence>
<evidence type="ECO:0000313" key="8">
    <source>
        <dbReference type="Proteomes" id="UP000639403"/>
    </source>
</evidence>
<dbReference type="AlphaFoldDB" id="A0A8H7P975"/>
<reference evidence="7" key="2">
    <citation type="journal article" name="Front. Microbiol.">
        <title>Degradative Capacity of Two Strains of Rhodonia placenta: From Phenotype to Genotype.</title>
        <authorList>
            <person name="Kolle M."/>
            <person name="Horta M.A.C."/>
            <person name="Nowrousian M."/>
            <person name="Ohm R.A."/>
            <person name="Benz J.P."/>
            <person name="Pilgard A."/>
        </authorList>
    </citation>
    <scope>NUCLEOTIDE SEQUENCE</scope>
    <source>
        <strain evidence="7">FPRL280</strain>
    </source>
</reference>
<gene>
    <name evidence="7" type="ORF">IEO21_01889</name>
</gene>
<dbReference type="InterPro" id="IPR050840">
    <property type="entry name" value="Adaptor_Complx_Large_Subunit"/>
</dbReference>
<dbReference type="SUPFAM" id="SSF48371">
    <property type="entry name" value="ARM repeat"/>
    <property type="match status" value="1"/>
</dbReference>
<feature type="domain" description="Clathrin/coatomer adaptor adaptin-like N-terminal" evidence="6">
    <location>
        <begin position="68"/>
        <end position="267"/>
    </location>
</feature>
<accession>A0A8H7P975</accession>
<dbReference type="InterPro" id="IPR002553">
    <property type="entry name" value="Clathrin/coatomer_adapt-like_N"/>
</dbReference>
<comment type="subcellular location">
    <subcellularLocation>
        <location evidence="1">Endomembrane system</location>
    </subcellularLocation>
</comment>
<proteinExistence type="predicted"/>
<reference evidence="7" key="1">
    <citation type="submission" date="2020-11" db="EMBL/GenBank/DDBJ databases">
        <authorList>
            <person name="Koelle M."/>
            <person name="Horta M.A.C."/>
            <person name="Nowrousian M."/>
            <person name="Ohm R.A."/>
            <person name="Benz P."/>
            <person name="Pilgard A."/>
        </authorList>
    </citation>
    <scope>NUCLEOTIDE SEQUENCE</scope>
    <source>
        <strain evidence="7">FPRL280</strain>
    </source>
</reference>
<dbReference type="GO" id="GO:0016192">
    <property type="term" value="P:vesicle-mediated transport"/>
    <property type="evidence" value="ECO:0007669"/>
    <property type="project" value="InterPro"/>
</dbReference>
<dbReference type="Gene3D" id="1.25.10.10">
    <property type="entry name" value="Leucine-rich Repeat Variant"/>
    <property type="match status" value="1"/>
</dbReference>
<evidence type="ECO:0000259" key="6">
    <source>
        <dbReference type="Pfam" id="PF01602"/>
    </source>
</evidence>
<evidence type="ECO:0000256" key="1">
    <source>
        <dbReference type="ARBA" id="ARBA00004308"/>
    </source>
</evidence>
<dbReference type="PANTHER" id="PTHR22780">
    <property type="entry name" value="ADAPTIN, ALPHA/GAMMA/EPSILON"/>
    <property type="match status" value="1"/>
</dbReference>
<organism evidence="7 8">
    <name type="scientific">Rhodonia placenta</name>
    <dbReference type="NCBI Taxonomy" id="104341"/>
    <lineage>
        <taxon>Eukaryota</taxon>
        <taxon>Fungi</taxon>
        <taxon>Dikarya</taxon>
        <taxon>Basidiomycota</taxon>
        <taxon>Agaricomycotina</taxon>
        <taxon>Agaricomycetes</taxon>
        <taxon>Polyporales</taxon>
        <taxon>Adustoporiaceae</taxon>
        <taxon>Rhodonia</taxon>
    </lineage>
</organism>
<evidence type="ECO:0000256" key="2">
    <source>
        <dbReference type="ARBA" id="ARBA00022448"/>
    </source>
</evidence>
<dbReference type="GO" id="GO:0012505">
    <property type="term" value="C:endomembrane system"/>
    <property type="evidence" value="ECO:0007669"/>
    <property type="project" value="UniProtKB-SubCell"/>
</dbReference>
<evidence type="ECO:0000256" key="4">
    <source>
        <dbReference type="ARBA" id="ARBA00023136"/>
    </source>
</evidence>